<comment type="subcellular location">
    <subcellularLocation>
        <location evidence="1">Membrane</location>
        <topology evidence="1">Multi-pass membrane protein</topology>
    </subcellularLocation>
</comment>
<protein>
    <submittedName>
        <fullName evidence="7">Membrane protein</fullName>
    </submittedName>
</protein>
<keyword evidence="4 5" id="KW-0472">Membrane</keyword>
<dbReference type="NCBIfam" id="TIGR03061">
    <property type="entry name" value="pip_yhgE_Nterm"/>
    <property type="match status" value="1"/>
</dbReference>
<dbReference type="AlphaFoldDB" id="A0A916T898"/>
<proteinExistence type="predicted"/>
<dbReference type="Gene3D" id="3.40.1710.10">
    <property type="entry name" value="abc type-2 transporter like domain"/>
    <property type="match status" value="1"/>
</dbReference>
<name>A0A916T898_9ACTN</name>
<dbReference type="PANTHER" id="PTHR43077">
    <property type="entry name" value="TRANSPORT PERMEASE YVFS-RELATED"/>
    <property type="match status" value="1"/>
</dbReference>
<keyword evidence="8" id="KW-1185">Reference proteome</keyword>
<dbReference type="Pfam" id="PF12698">
    <property type="entry name" value="ABC2_membrane_3"/>
    <property type="match status" value="1"/>
</dbReference>
<sequence length="646" mass="66529">MPFIRKPQLASRSSPLNVNHGHWHSRRIWRSVVALVVTLPLAFSAVYMWMMWDPSSTIGKMPVALVNEDRPAVSGKSTLSAGDQVSRTLLTSRTLGFVEVTRQQAMTGLAAGKYYFVVDIPHDFSSTLASLGSTSMAPALINVMYNDNNTLMASSIGGRVMSAIGAKLASATATTTVGTTVHGLTTLGDGLRSAATGSGQLHTGTSALADGASKLATGLSTSLVPGTTQAAAAGHQLADGTDKLSSGLLTLRSGTDQLGSGATQLADGIDSVVSRVDTTALSAQLSRLQALLPSGAHDPTTAQAAASLTQLEALVNGLDALRTGSRTLARQLSDPNAQYRKGIDTLVDGSQQLSTGATKLSAGLDKINTGEVQAAGGAQKLSDGTRTLDAGAARLSSALSNGVGSLPDLGDGAHQKSLAQLLGTPVSTHTQNLAPSRSHGPGGAPVMLMILSALVPLIVFLCLRPLRFSTAHPRTVGLRPWLRRIGAVTVLSMMGMAVAGAGVWALVDPAPNPAHLGQVIVGVTFATIMNSALVGLLFAVGGYVAGALASLASIMLQVFTFGGVWMVETLPTPLRILHPLMPMTYVRDGMIHAFNGSPGFWNAQLTVIAIAAVITACHAAVVRAPQSTRSSADDRSDIGAPARVTA</sequence>
<evidence type="ECO:0000256" key="1">
    <source>
        <dbReference type="ARBA" id="ARBA00004141"/>
    </source>
</evidence>
<dbReference type="GO" id="GO:0140359">
    <property type="term" value="F:ABC-type transporter activity"/>
    <property type="evidence" value="ECO:0007669"/>
    <property type="project" value="InterPro"/>
</dbReference>
<dbReference type="GO" id="GO:0016020">
    <property type="term" value="C:membrane"/>
    <property type="evidence" value="ECO:0007669"/>
    <property type="project" value="UniProtKB-SubCell"/>
</dbReference>
<dbReference type="InterPro" id="IPR017500">
    <property type="entry name" value="Phage_infect_YhgE_N"/>
</dbReference>
<evidence type="ECO:0000256" key="2">
    <source>
        <dbReference type="ARBA" id="ARBA00022692"/>
    </source>
</evidence>
<feature type="transmembrane region" description="Helical" evidence="5">
    <location>
        <begin position="442"/>
        <end position="463"/>
    </location>
</feature>
<organism evidence="7 8">
    <name type="scientific">Gordonia jinhuaensis</name>
    <dbReference type="NCBI Taxonomy" id="1517702"/>
    <lineage>
        <taxon>Bacteria</taxon>
        <taxon>Bacillati</taxon>
        <taxon>Actinomycetota</taxon>
        <taxon>Actinomycetes</taxon>
        <taxon>Mycobacteriales</taxon>
        <taxon>Gordoniaceae</taxon>
        <taxon>Gordonia</taxon>
    </lineage>
</organism>
<evidence type="ECO:0000313" key="7">
    <source>
        <dbReference type="EMBL" id="GGB35397.1"/>
    </source>
</evidence>
<comment type="caution">
    <text evidence="7">The sequence shown here is derived from an EMBL/GenBank/DDBJ whole genome shotgun (WGS) entry which is preliminary data.</text>
</comment>
<evidence type="ECO:0000256" key="5">
    <source>
        <dbReference type="SAM" id="Phobius"/>
    </source>
</evidence>
<feature type="transmembrane region" description="Helical" evidence="5">
    <location>
        <begin position="32"/>
        <end position="52"/>
    </location>
</feature>
<dbReference type="InterPro" id="IPR013525">
    <property type="entry name" value="ABC2_TM"/>
</dbReference>
<dbReference type="PANTHER" id="PTHR43077:SF10">
    <property type="entry name" value="TRANSPORT PERMEASE PROTEIN"/>
    <property type="match status" value="1"/>
</dbReference>
<dbReference type="Proteomes" id="UP000621454">
    <property type="component" value="Unassembled WGS sequence"/>
</dbReference>
<evidence type="ECO:0000259" key="6">
    <source>
        <dbReference type="Pfam" id="PF12698"/>
    </source>
</evidence>
<feature type="transmembrane region" description="Helical" evidence="5">
    <location>
        <begin position="519"/>
        <end position="540"/>
    </location>
</feature>
<feature type="transmembrane region" description="Helical" evidence="5">
    <location>
        <begin position="600"/>
        <end position="621"/>
    </location>
</feature>
<evidence type="ECO:0000256" key="3">
    <source>
        <dbReference type="ARBA" id="ARBA00022989"/>
    </source>
</evidence>
<feature type="transmembrane region" description="Helical" evidence="5">
    <location>
        <begin position="484"/>
        <end position="507"/>
    </location>
</feature>
<reference evidence="7" key="1">
    <citation type="journal article" date="2014" name="Int. J. Syst. Evol. Microbiol.">
        <title>Complete genome sequence of Corynebacterium casei LMG S-19264T (=DSM 44701T), isolated from a smear-ripened cheese.</title>
        <authorList>
            <consortium name="US DOE Joint Genome Institute (JGI-PGF)"/>
            <person name="Walter F."/>
            <person name="Albersmeier A."/>
            <person name="Kalinowski J."/>
            <person name="Ruckert C."/>
        </authorList>
    </citation>
    <scope>NUCLEOTIDE SEQUENCE</scope>
    <source>
        <strain evidence="7">CGMCC 1.12827</strain>
    </source>
</reference>
<dbReference type="NCBIfam" id="TIGR03057">
    <property type="entry name" value="xxxLxxG_by_4"/>
    <property type="match status" value="3"/>
</dbReference>
<feature type="domain" description="ABC-2 type transporter transmembrane" evidence="6">
    <location>
        <begin position="31"/>
        <end position="173"/>
    </location>
</feature>
<evidence type="ECO:0000313" key="8">
    <source>
        <dbReference type="Proteomes" id="UP000621454"/>
    </source>
</evidence>
<evidence type="ECO:0000256" key="4">
    <source>
        <dbReference type="ARBA" id="ARBA00023136"/>
    </source>
</evidence>
<reference evidence="7" key="2">
    <citation type="submission" date="2020-09" db="EMBL/GenBank/DDBJ databases">
        <authorList>
            <person name="Sun Q."/>
            <person name="Zhou Y."/>
        </authorList>
    </citation>
    <scope>NUCLEOTIDE SEQUENCE</scope>
    <source>
        <strain evidence="7">CGMCC 1.12827</strain>
    </source>
</reference>
<accession>A0A916T898</accession>
<gene>
    <name evidence="7" type="ORF">GCM10011489_24320</name>
</gene>
<dbReference type="EMBL" id="BMGC01000016">
    <property type="protein sequence ID" value="GGB35397.1"/>
    <property type="molecule type" value="Genomic_DNA"/>
</dbReference>
<dbReference type="InterPro" id="IPR023908">
    <property type="entry name" value="xxxLxxG_rpt"/>
</dbReference>
<keyword evidence="2 5" id="KW-0812">Transmembrane</keyword>
<dbReference type="InterPro" id="IPR051328">
    <property type="entry name" value="T7SS_ABC-Transporter"/>
</dbReference>
<keyword evidence="3 5" id="KW-1133">Transmembrane helix</keyword>
<feature type="transmembrane region" description="Helical" evidence="5">
    <location>
        <begin position="547"/>
        <end position="567"/>
    </location>
</feature>